<protein>
    <submittedName>
        <fullName evidence="3">Polyisoprenoid-binding protein</fullName>
    </submittedName>
</protein>
<dbReference type="RefSeq" id="WP_129835131.1">
    <property type="nucleotide sequence ID" value="NZ_CP035704.1"/>
</dbReference>
<evidence type="ECO:0000259" key="2">
    <source>
        <dbReference type="SMART" id="SM00867"/>
    </source>
</evidence>
<dbReference type="InterPro" id="IPR007372">
    <property type="entry name" value="Lipid/polyisoprenoid-bd_YceI"/>
</dbReference>
<evidence type="ECO:0000256" key="1">
    <source>
        <dbReference type="SAM" id="SignalP"/>
    </source>
</evidence>
<dbReference type="KEGG" id="xbc:ELE36_16255"/>
<accession>A0A411HMS9</accession>
<evidence type="ECO:0000313" key="4">
    <source>
        <dbReference type="Proteomes" id="UP000291562"/>
    </source>
</evidence>
<dbReference type="PANTHER" id="PTHR34406:SF1">
    <property type="entry name" value="PROTEIN YCEI"/>
    <property type="match status" value="1"/>
</dbReference>
<dbReference type="SUPFAM" id="SSF101874">
    <property type="entry name" value="YceI-like"/>
    <property type="match status" value="1"/>
</dbReference>
<proteinExistence type="predicted"/>
<dbReference type="SMART" id="SM00867">
    <property type="entry name" value="YceI"/>
    <property type="match status" value="1"/>
</dbReference>
<reference evidence="3 4" key="1">
    <citation type="submission" date="2019-01" db="EMBL/GenBank/DDBJ databases">
        <title>Pseudolysobacter antarctica gen. nov., sp. nov., isolated from Fildes Peninsula, Antarctica.</title>
        <authorList>
            <person name="Wei Z."/>
            <person name="Peng F."/>
        </authorList>
    </citation>
    <scope>NUCLEOTIDE SEQUENCE [LARGE SCALE GENOMIC DNA]</scope>
    <source>
        <strain evidence="3 4">AQ6-296</strain>
    </source>
</reference>
<dbReference type="Gene3D" id="2.40.128.110">
    <property type="entry name" value="Lipid/polyisoprenoid-binding, YceI-like"/>
    <property type="match status" value="1"/>
</dbReference>
<dbReference type="EMBL" id="CP035704">
    <property type="protein sequence ID" value="QBB71782.1"/>
    <property type="molecule type" value="Genomic_DNA"/>
</dbReference>
<dbReference type="InterPro" id="IPR036761">
    <property type="entry name" value="TTHA0802/YceI-like_sf"/>
</dbReference>
<feature type="chain" id="PRO_5019199815" evidence="1">
    <location>
        <begin position="20"/>
        <end position="185"/>
    </location>
</feature>
<gene>
    <name evidence="3" type="ORF">ELE36_16255</name>
</gene>
<dbReference type="AlphaFoldDB" id="A0A411HMS9"/>
<dbReference type="OrthoDB" id="1247465at2"/>
<keyword evidence="1" id="KW-0732">Signal</keyword>
<dbReference type="Pfam" id="PF04264">
    <property type="entry name" value="YceI"/>
    <property type="match status" value="1"/>
</dbReference>
<name>A0A411HMS9_9GAMM</name>
<sequence length="185" mass="20094">MKNALLFVLAFSLSASASARDWSTDAAASKLGFSGTYQNEKFEGQFKKFDATISFDAADLSKSKFDVNVDVTSINTANEERDGSLKDKEFFDFAKFPKAHFVTTTFRKAADGSIEADGTLTVRDKSKPVTLKVKFSETGDKATLDVDTKLNRLDFDIGSGDWKDTSIIGADVLVHAHLSLTAKAG</sequence>
<feature type="domain" description="Lipid/polyisoprenoid-binding YceI-like" evidence="2">
    <location>
        <begin position="21"/>
        <end position="181"/>
    </location>
</feature>
<evidence type="ECO:0000313" key="3">
    <source>
        <dbReference type="EMBL" id="QBB71782.1"/>
    </source>
</evidence>
<dbReference type="Proteomes" id="UP000291562">
    <property type="component" value="Chromosome"/>
</dbReference>
<dbReference type="PANTHER" id="PTHR34406">
    <property type="entry name" value="PROTEIN YCEI"/>
    <property type="match status" value="1"/>
</dbReference>
<keyword evidence="4" id="KW-1185">Reference proteome</keyword>
<feature type="signal peptide" evidence="1">
    <location>
        <begin position="1"/>
        <end position="19"/>
    </location>
</feature>
<organism evidence="3 4">
    <name type="scientific">Pseudolysobacter antarcticus</name>
    <dbReference type="NCBI Taxonomy" id="2511995"/>
    <lineage>
        <taxon>Bacteria</taxon>
        <taxon>Pseudomonadati</taxon>
        <taxon>Pseudomonadota</taxon>
        <taxon>Gammaproteobacteria</taxon>
        <taxon>Lysobacterales</taxon>
        <taxon>Rhodanobacteraceae</taxon>
        <taxon>Pseudolysobacter</taxon>
    </lineage>
</organism>